<keyword evidence="2" id="KW-0282">Flagellum</keyword>
<evidence type="ECO:0000313" key="3">
    <source>
        <dbReference type="Proteomes" id="UP000250235"/>
    </source>
</evidence>
<dbReference type="EMBL" id="KQ987315">
    <property type="protein sequence ID" value="KZV57363.1"/>
    <property type="molecule type" value="Genomic_DNA"/>
</dbReference>
<reference evidence="2 3" key="1">
    <citation type="journal article" date="2015" name="Proc. Natl. Acad. Sci. U.S.A.">
        <title>The resurrection genome of Boea hygrometrica: A blueprint for survival of dehydration.</title>
        <authorList>
            <person name="Xiao L."/>
            <person name="Yang G."/>
            <person name="Zhang L."/>
            <person name="Yang X."/>
            <person name="Zhao S."/>
            <person name="Ji Z."/>
            <person name="Zhou Q."/>
            <person name="Hu M."/>
            <person name="Wang Y."/>
            <person name="Chen M."/>
            <person name="Xu Y."/>
            <person name="Jin H."/>
            <person name="Xiao X."/>
            <person name="Hu G."/>
            <person name="Bao F."/>
            <person name="Hu Y."/>
            <person name="Wan P."/>
            <person name="Li L."/>
            <person name="Deng X."/>
            <person name="Kuang T."/>
            <person name="Xiang C."/>
            <person name="Zhu J.K."/>
            <person name="Oliver M.J."/>
            <person name="He Y."/>
        </authorList>
    </citation>
    <scope>NUCLEOTIDE SEQUENCE [LARGE SCALE GENOMIC DNA]</scope>
    <source>
        <strain evidence="3">cv. XS01</strain>
    </source>
</reference>
<sequence length="575" mass="64700">MRNGCASCNAIFQRPVRMVVAHACARGGREGRRHLRRWRGCAGTSVSFIANRKLALTKEVFAETFGLPTEGMTSFLDIPNQTMVEMREGFLLETSSDEDSCPLARLKKRGAKRKEVVESSDSEATVSVPQVRITKKHRTKITRRATHTSDQGESQPGPITDIPAGFDKESNSGGPEATVETIPEVGKRTDETSNADEQEGHMECGNQTEKDGLDGNISTTNQGHEGSTSEMETGADNQEDPMEERLISAQQAEQTTTYTGKADKDKGVLPYLDRPNPVEEHYLLVIQDMRDRAECQLQIYDQWYKFRTSYRLRDIPSMKLVEEYAKTENKLLPWAEMDKAVAEHWKNFHKDKPSVNKDIMAICMLEAELATTRKSVHLFQSRAAPFPQATPSKILGFLLFKGDLVPISRPLRRDDPSLSMSPSLKLSPNPVSDVNNTIIEATAKKVTSLESNVSSLGLKVERIRDDADFTRRSTVQLRQQLENAVDRLEIKIDMPESTLVRKFSDNQQNLSALESGLVRHFADSQQHLVDEVETLKSQVAEMVDRLKELRDAKKRKGPSNKKGEGTSSYKKRRWF</sequence>
<keyword evidence="2" id="KW-0969">Cilium</keyword>
<dbReference type="Proteomes" id="UP000250235">
    <property type="component" value="Unassembled WGS sequence"/>
</dbReference>
<name>A0A2Z7DI27_9LAMI</name>
<evidence type="ECO:0000313" key="2">
    <source>
        <dbReference type="EMBL" id="KZV57363.1"/>
    </source>
</evidence>
<feature type="compositionally biased region" description="Basic and acidic residues" evidence="1">
    <location>
        <begin position="198"/>
        <end position="213"/>
    </location>
</feature>
<dbReference type="AlphaFoldDB" id="A0A2Z7DI27"/>
<gene>
    <name evidence="2" type="ORF">F511_27374</name>
</gene>
<keyword evidence="2" id="KW-0966">Cell projection</keyword>
<accession>A0A2Z7DI27</accession>
<feature type="region of interest" description="Disordered" evidence="1">
    <location>
        <begin position="252"/>
        <end position="273"/>
    </location>
</feature>
<feature type="compositionally biased region" description="Polar residues" evidence="1">
    <location>
        <begin position="216"/>
        <end position="231"/>
    </location>
</feature>
<proteinExistence type="predicted"/>
<feature type="compositionally biased region" description="Basic residues" evidence="1">
    <location>
        <begin position="135"/>
        <end position="146"/>
    </location>
</feature>
<keyword evidence="3" id="KW-1185">Reference proteome</keyword>
<feature type="region of interest" description="Disordered" evidence="1">
    <location>
        <begin position="548"/>
        <end position="575"/>
    </location>
</feature>
<evidence type="ECO:0000256" key="1">
    <source>
        <dbReference type="SAM" id="MobiDB-lite"/>
    </source>
</evidence>
<organism evidence="2 3">
    <name type="scientific">Dorcoceras hygrometricum</name>
    <dbReference type="NCBI Taxonomy" id="472368"/>
    <lineage>
        <taxon>Eukaryota</taxon>
        <taxon>Viridiplantae</taxon>
        <taxon>Streptophyta</taxon>
        <taxon>Embryophyta</taxon>
        <taxon>Tracheophyta</taxon>
        <taxon>Spermatophyta</taxon>
        <taxon>Magnoliopsida</taxon>
        <taxon>eudicotyledons</taxon>
        <taxon>Gunneridae</taxon>
        <taxon>Pentapetalae</taxon>
        <taxon>asterids</taxon>
        <taxon>lamiids</taxon>
        <taxon>Lamiales</taxon>
        <taxon>Gesneriaceae</taxon>
        <taxon>Didymocarpoideae</taxon>
        <taxon>Trichosporeae</taxon>
        <taxon>Loxocarpinae</taxon>
        <taxon>Dorcoceras</taxon>
    </lineage>
</organism>
<protein>
    <submittedName>
        <fullName evidence="2">Flagellar inner arm dynein 1 heavy chain alpha</fullName>
    </submittedName>
</protein>
<feature type="region of interest" description="Disordered" evidence="1">
    <location>
        <begin position="135"/>
        <end position="239"/>
    </location>
</feature>